<dbReference type="Pfam" id="PF13800">
    <property type="entry name" value="Sigma_reg_N"/>
    <property type="match status" value="1"/>
</dbReference>
<dbReference type="InterPro" id="IPR029101">
    <property type="entry name" value="Sigma_reg_N"/>
</dbReference>
<proteinExistence type="predicted"/>
<keyword evidence="1" id="KW-0472">Membrane</keyword>
<evidence type="ECO:0000259" key="2">
    <source>
        <dbReference type="Pfam" id="PF13791"/>
    </source>
</evidence>
<dbReference type="Proteomes" id="UP000033166">
    <property type="component" value="Chromosome I"/>
</dbReference>
<dbReference type="InterPro" id="IPR025672">
    <property type="entry name" value="Sigma_reg_C_dom"/>
</dbReference>
<evidence type="ECO:0000313" key="5">
    <source>
        <dbReference type="Proteomes" id="UP000033166"/>
    </source>
</evidence>
<sequence length="331" mass="36474">MTVNFDNVIKREKRKQRLVTSGILLVAVVLILGVGVTAVKQRMASQYRAAQKVAMITDMIESPNVTSTSHYLAESGIFNRRLKSDRFKNIDGYLVKTAPLEINFSLFSVGYGGGTQLPITVPISKTKTIGAFNRENGEKLPLFFNPKHEAIKKANEADTTHESQTLADLQKHVAEVAISFKEPMTYAEIQAKIPDNLLINWYWLGMASNKLSVTETIGKVIGINANEIGQLTDTPGKSGRATDWTKHNYPDFVAAVKKAAATRKFNSSGIDIYQDALQQIKTYPTLKQAKFSGIIVSGQTENLAQLDSQAYIYATNVGLDAEILPYIAPTK</sequence>
<dbReference type="Pfam" id="PF13791">
    <property type="entry name" value="Sigma_reg_C"/>
    <property type="match status" value="1"/>
</dbReference>
<keyword evidence="1" id="KW-0812">Transmembrane</keyword>
<keyword evidence="1" id="KW-1133">Transmembrane helix</keyword>
<dbReference type="AlphaFoldDB" id="A0A0D6DU11"/>
<dbReference type="HOGENOM" id="CLU_046237_1_0_9"/>
<dbReference type="EMBL" id="LN774769">
    <property type="protein sequence ID" value="CEN27367.1"/>
    <property type="molecule type" value="Genomic_DNA"/>
</dbReference>
<accession>A0A0D6DU11</accession>
<organism evidence="4 5">
    <name type="scientific">Pseudolactococcus piscium MKFS47</name>
    <dbReference type="NCBI Taxonomy" id="297352"/>
    <lineage>
        <taxon>Bacteria</taxon>
        <taxon>Bacillati</taxon>
        <taxon>Bacillota</taxon>
        <taxon>Bacilli</taxon>
        <taxon>Lactobacillales</taxon>
        <taxon>Streptococcaceae</taxon>
        <taxon>Pseudolactococcus</taxon>
    </lineage>
</organism>
<name>A0A0D6DU11_9LACT</name>
<evidence type="ECO:0000313" key="4">
    <source>
        <dbReference type="EMBL" id="CEN27367.1"/>
    </source>
</evidence>
<gene>
    <name evidence="4" type="ORF">LACPI_0167</name>
</gene>
<dbReference type="KEGG" id="lpk:LACPI_0167"/>
<protein>
    <submittedName>
        <fullName evidence="4">Putative sigma factor negative effector</fullName>
    </submittedName>
</protein>
<dbReference type="STRING" id="1364.LP2241_10140"/>
<evidence type="ECO:0000256" key="1">
    <source>
        <dbReference type="SAM" id="Phobius"/>
    </source>
</evidence>
<feature type="transmembrane region" description="Helical" evidence="1">
    <location>
        <begin position="18"/>
        <end position="39"/>
    </location>
</feature>
<dbReference type="RefSeq" id="WP_047914657.1">
    <property type="nucleotide sequence ID" value="NZ_LN774769.1"/>
</dbReference>
<evidence type="ECO:0000259" key="3">
    <source>
        <dbReference type="Pfam" id="PF13800"/>
    </source>
</evidence>
<feature type="domain" description="Sigma factor regulator N-terminal" evidence="3">
    <location>
        <begin position="8"/>
        <end position="93"/>
    </location>
</feature>
<feature type="domain" description="Sigma factor regulator C-terminal" evidence="2">
    <location>
        <begin position="167"/>
        <end position="318"/>
    </location>
</feature>
<reference evidence="5" key="1">
    <citation type="submission" date="2015-01" db="EMBL/GenBank/DDBJ databases">
        <authorList>
            <person name="Andreevskaya M."/>
        </authorList>
    </citation>
    <scope>NUCLEOTIDE SEQUENCE [LARGE SCALE GENOMIC DNA]</scope>
    <source>
        <strain evidence="5">MKFS47</strain>
    </source>
</reference>